<keyword evidence="3 6" id="KW-0326">Glycosidase</keyword>
<feature type="active site" description="Proton acceptor" evidence="4">
    <location>
        <position position="26"/>
    </location>
</feature>
<reference evidence="7 8" key="1">
    <citation type="submission" date="2018-11" db="EMBL/GenBank/DDBJ databases">
        <authorList>
            <person name="Mardanov A.V."/>
            <person name="Ravin N.V."/>
            <person name="Dedysh S.N."/>
        </authorList>
    </citation>
    <scope>NUCLEOTIDE SEQUENCE [LARGE SCALE GENOMIC DNA]</scope>
    <source>
        <strain evidence="7 8">AF10</strain>
    </source>
</reference>
<dbReference type="Proteomes" id="UP000289437">
    <property type="component" value="Unassembled WGS sequence"/>
</dbReference>
<evidence type="ECO:0000256" key="2">
    <source>
        <dbReference type="ARBA" id="ARBA00022801"/>
    </source>
</evidence>
<dbReference type="AlphaFoldDB" id="A0A4Q0T855"/>
<proteinExistence type="inferred from homology"/>
<keyword evidence="2 6" id="KW-0378">Hydrolase</keyword>
<dbReference type="InterPro" id="IPR013320">
    <property type="entry name" value="ConA-like_dom_sf"/>
</dbReference>
<dbReference type="InterPro" id="IPR051795">
    <property type="entry name" value="Glycosyl_Hydrlase_43"/>
</dbReference>
<dbReference type="SUPFAM" id="SSF49899">
    <property type="entry name" value="Concanavalin A-like lectins/glucanases"/>
    <property type="match status" value="1"/>
</dbReference>
<evidence type="ECO:0000256" key="5">
    <source>
        <dbReference type="PIRSR" id="PIRSR606710-2"/>
    </source>
</evidence>
<dbReference type="InterPro" id="IPR023296">
    <property type="entry name" value="Glyco_hydro_beta-prop_sf"/>
</dbReference>
<feature type="active site" description="Proton donor" evidence="4">
    <location>
        <position position="192"/>
    </location>
</feature>
<dbReference type="RefSeq" id="WP_161570846.1">
    <property type="nucleotide sequence ID" value="NZ_RDSM01000001.1"/>
</dbReference>
<sequence length="524" mass="57549">MRSALLNLSLEEPSVSNPVIPGDHPDPTILRVGQRYFASATSGEWSPQFPLFESPDLTHWSMTGAIFPIQPAWAEGSFWAPELVHDGKQFLAYYVARARGGPLSIAVATAASPRGPWTDHGPILAEPLGSIDPAFARDEHGDPFLIWKTDGNSEQKPTPIWAQPLTPDLLHLTGTPTQLITNDEPWEGGVVEGPYILRHEGRFYLFYAANACCGRECQYAEGVARADRLLGPWEKNPANPIIADNHGWRCPGHGTIVHGHTAPGETYQDYLLYHAYPREGTIYIGREAVLDQIAWSPDGWPTINAGQGPNERGLDRLAPVDFEDNFESRTLAPSWQWPVNTYPTITTGHGELHLTIPANRQSAMIAVPAPAIPGYTATVSLCTAAEPSVVLSSDSAQPDTPTYNPPPETTWSGLSIVGDPFNTIGLGLRRGDLELWQRKGDTSQIVWSQPIDRPETPLWLRVFSSGDLKLDFSWSHDQQTWSKAGDTIDASDLPAWDRGLRIGLMIEGPGRGTVTFRHFLLKAG</sequence>
<protein>
    <submittedName>
        <fullName evidence="7">Beta-xylosidase</fullName>
    </submittedName>
</protein>
<dbReference type="EMBL" id="RDSM01000001">
    <property type="protein sequence ID" value="RXH57791.1"/>
    <property type="molecule type" value="Genomic_DNA"/>
</dbReference>
<comment type="caution">
    <text evidence="7">The sequence shown here is derived from an EMBL/GenBank/DDBJ whole genome shotgun (WGS) entry which is preliminary data.</text>
</comment>
<dbReference type="Gene3D" id="2.115.10.20">
    <property type="entry name" value="Glycosyl hydrolase domain, family 43"/>
    <property type="match status" value="1"/>
</dbReference>
<evidence type="ECO:0000256" key="1">
    <source>
        <dbReference type="ARBA" id="ARBA00009865"/>
    </source>
</evidence>
<evidence type="ECO:0000256" key="3">
    <source>
        <dbReference type="ARBA" id="ARBA00023295"/>
    </source>
</evidence>
<evidence type="ECO:0000256" key="6">
    <source>
        <dbReference type="RuleBase" id="RU361187"/>
    </source>
</evidence>
<dbReference type="GO" id="GO:0005975">
    <property type="term" value="P:carbohydrate metabolic process"/>
    <property type="evidence" value="ECO:0007669"/>
    <property type="project" value="InterPro"/>
</dbReference>
<dbReference type="OrthoDB" id="9801455at2"/>
<name>A0A4Q0T855_9BACT</name>
<dbReference type="Gene3D" id="2.60.120.200">
    <property type="match status" value="1"/>
</dbReference>
<dbReference type="GO" id="GO:0004553">
    <property type="term" value="F:hydrolase activity, hydrolyzing O-glycosyl compounds"/>
    <property type="evidence" value="ECO:0007669"/>
    <property type="project" value="InterPro"/>
</dbReference>
<feature type="site" description="Important for catalytic activity, responsible for pKa modulation of the active site Glu and correct orientation of both the proton donor and substrate" evidence="5">
    <location>
        <position position="132"/>
    </location>
</feature>
<comment type="similarity">
    <text evidence="1 6">Belongs to the glycosyl hydrolase 43 family.</text>
</comment>
<organism evidence="7 8">
    <name type="scientific">Granulicella sibirica</name>
    <dbReference type="NCBI Taxonomy" id="2479048"/>
    <lineage>
        <taxon>Bacteria</taxon>
        <taxon>Pseudomonadati</taxon>
        <taxon>Acidobacteriota</taxon>
        <taxon>Terriglobia</taxon>
        <taxon>Terriglobales</taxon>
        <taxon>Acidobacteriaceae</taxon>
        <taxon>Granulicella</taxon>
    </lineage>
</organism>
<dbReference type="PANTHER" id="PTHR42812:SF5">
    <property type="entry name" value="ENDO-ARABINASE"/>
    <property type="match status" value="1"/>
</dbReference>
<evidence type="ECO:0000256" key="4">
    <source>
        <dbReference type="PIRSR" id="PIRSR606710-1"/>
    </source>
</evidence>
<gene>
    <name evidence="7" type="ORF">GRAN_1101</name>
</gene>
<accession>A0A4Q0T855</accession>
<dbReference type="PANTHER" id="PTHR42812">
    <property type="entry name" value="BETA-XYLOSIDASE"/>
    <property type="match status" value="1"/>
</dbReference>
<reference evidence="8" key="2">
    <citation type="submission" date="2019-02" db="EMBL/GenBank/DDBJ databases">
        <title>Granulicella sibirica sp. nov., a psychrotolerant acidobacterium isolated from an organic soil layer in forested tundra, West Siberia.</title>
        <authorList>
            <person name="Oshkin I.Y."/>
            <person name="Kulichevskaya I.S."/>
            <person name="Rijpstra W.I.C."/>
            <person name="Sinninghe Damste J.S."/>
            <person name="Rakitin A.L."/>
            <person name="Ravin N.V."/>
            <person name="Dedysh S.N."/>
        </authorList>
    </citation>
    <scope>NUCLEOTIDE SEQUENCE [LARGE SCALE GENOMIC DNA]</scope>
    <source>
        <strain evidence="8">AF10</strain>
    </source>
</reference>
<dbReference type="CDD" id="cd08999">
    <property type="entry name" value="GH43_ABN-like"/>
    <property type="match status" value="1"/>
</dbReference>
<dbReference type="Pfam" id="PF04616">
    <property type="entry name" value="Glyco_hydro_43"/>
    <property type="match status" value="1"/>
</dbReference>
<dbReference type="SUPFAM" id="SSF75005">
    <property type="entry name" value="Arabinanase/levansucrase/invertase"/>
    <property type="match status" value="1"/>
</dbReference>
<dbReference type="InterPro" id="IPR006710">
    <property type="entry name" value="Glyco_hydro_43"/>
</dbReference>
<evidence type="ECO:0000313" key="8">
    <source>
        <dbReference type="Proteomes" id="UP000289437"/>
    </source>
</evidence>
<evidence type="ECO:0000313" key="7">
    <source>
        <dbReference type="EMBL" id="RXH57791.1"/>
    </source>
</evidence>
<keyword evidence="8" id="KW-1185">Reference proteome</keyword>